<feature type="compositionally biased region" description="Basic and acidic residues" evidence="1">
    <location>
        <begin position="721"/>
        <end position="735"/>
    </location>
</feature>
<feature type="compositionally biased region" description="Basic and acidic residues" evidence="1">
    <location>
        <begin position="391"/>
        <end position="406"/>
    </location>
</feature>
<feature type="region of interest" description="Disordered" evidence="1">
    <location>
        <begin position="452"/>
        <end position="471"/>
    </location>
</feature>
<comment type="caution">
    <text evidence="2">The sequence shown here is derived from an EMBL/GenBank/DDBJ whole genome shotgun (WGS) entry which is preliminary data.</text>
</comment>
<gene>
    <name evidence="2" type="ORF">BD626DRAFT_483750</name>
</gene>
<dbReference type="OrthoDB" id="10015593at2759"/>
<evidence type="ECO:0000313" key="3">
    <source>
        <dbReference type="Proteomes" id="UP000320762"/>
    </source>
</evidence>
<dbReference type="AlphaFoldDB" id="A0A550CPP0"/>
<reference evidence="2 3" key="1">
    <citation type="journal article" date="2019" name="New Phytol.">
        <title>Comparative genomics reveals unique wood-decay strategies and fruiting body development in the Schizophyllaceae.</title>
        <authorList>
            <person name="Almasi E."/>
            <person name="Sahu N."/>
            <person name="Krizsan K."/>
            <person name="Balint B."/>
            <person name="Kovacs G.M."/>
            <person name="Kiss B."/>
            <person name="Cseklye J."/>
            <person name="Drula E."/>
            <person name="Henrissat B."/>
            <person name="Nagy I."/>
            <person name="Chovatia M."/>
            <person name="Adam C."/>
            <person name="LaButti K."/>
            <person name="Lipzen A."/>
            <person name="Riley R."/>
            <person name="Grigoriev I.V."/>
            <person name="Nagy L.G."/>
        </authorList>
    </citation>
    <scope>NUCLEOTIDE SEQUENCE [LARGE SCALE GENOMIC DNA]</scope>
    <source>
        <strain evidence="2 3">NL-1724</strain>
    </source>
</reference>
<name>A0A550CPP0_9AGAR</name>
<evidence type="ECO:0000313" key="2">
    <source>
        <dbReference type="EMBL" id="TRM66772.1"/>
    </source>
</evidence>
<dbReference type="Proteomes" id="UP000320762">
    <property type="component" value="Unassembled WGS sequence"/>
</dbReference>
<evidence type="ECO:0000256" key="1">
    <source>
        <dbReference type="SAM" id="MobiDB-lite"/>
    </source>
</evidence>
<organism evidence="2 3">
    <name type="scientific">Schizophyllum amplum</name>
    <dbReference type="NCBI Taxonomy" id="97359"/>
    <lineage>
        <taxon>Eukaryota</taxon>
        <taxon>Fungi</taxon>
        <taxon>Dikarya</taxon>
        <taxon>Basidiomycota</taxon>
        <taxon>Agaricomycotina</taxon>
        <taxon>Agaricomycetes</taxon>
        <taxon>Agaricomycetidae</taxon>
        <taxon>Agaricales</taxon>
        <taxon>Schizophyllaceae</taxon>
        <taxon>Schizophyllum</taxon>
    </lineage>
</organism>
<dbReference type="EMBL" id="VDMD01000003">
    <property type="protein sequence ID" value="TRM66772.1"/>
    <property type="molecule type" value="Genomic_DNA"/>
</dbReference>
<feature type="region of interest" description="Disordered" evidence="1">
    <location>
        <begin position="107"/>
        <end position="142"/>
    </location>
</feature>
<feature type="compositionally biased region" description="Polar residues" evidence="1">
    <location>
        <begin position="537"/>
        <end position="553"/>
    </location>
</feature>
<feature type="region of interest" description="Disordered" evidence="1">
    <location>
        <begin position="710"/>
        <end position="752"/>
    </location>
</feature>
<protein>
    <submittedName>
        <fullName evidence="2">Uncharacterized protein</fullName>
    </submittedName>
</protein>
<feature type="compositionally biased region" description="Gly residues" evidence="1">
    <location>
        <begin position="453"/>
        <end position="471"/>
    </location>
</feature>
<feature type="region of interest" description="Disordered" evidence="1">
    <location>
        <begin position="172"/>
        <end position="421"/>
    </location>
</feature>
<feature type="region of interest" description="Disordered" evidence="1">
    <location>
        <begin position="524"/>
        <end position="562"/>
    </location>
</feature>
<proteinExistence type="predicted"/>
<accession>A0A550CPP0</accession>
<feature type="region of interest" description="Disordered" evidence="1">
    <location>
        <begin position="568"/>
        <end position="587"/>
    </location>
</feature>
<keyword evidence="3" id="KW-1185">Reference proteome</keyword>
<feature type="compositionally biased region" description="Basic and acidic residues" evidence="1">
    <location>
        <begin position="309"/>
        <end position="319"/>
    </location>
</feature>
<sequence length="835" mass="87858">MQSQPFFDMHGRVVGADPYFGTLYSSAAPVFVYSPQSEFSVGSQATFPIGPKGISSIGPQGIIPAYPAVVKPSLSRDPAVVLAAPRSPEPSASTGDDDVARLVRDLLGREDPGRGGGSGGNSISVGGSRKCAVGGDGMALQSKRTPKAMTIYDTRSHDGKASRIDGEAIVAKSKHVNRGREHAQTKSAQTKDNKSHTVAKTDKGDEGKVDMAKDAVDGVRDAVKRTKKADGDAKDDASKAKGHGMTKEDEEWVGTKGINNEGPTPHRLPAPVCEQPRVVRQLPAPRKSYGALGTRRAPSSRGGNVPQSKDAHARGKDGHAPAAIRQQATALHAADSGPPTTPPAAAPAAVDPISPSTPRAAAPGLPPTPWTSGPVPAQYRSVTEPLAWRAGSDKGGGRPTGDDRRQITYGGRKGGDGGRQDVQRVVSEADERAGPWVARRIAMEGARVVSEAGLGGRTPGGSGGGTTGGLGGKAHNRGFLDACGRASSDTGKRAPLDPGCRKAWSVSDRLAASINDRLASSVSDRLIPGGTSERFASYSSTRKSSDAGMQSGTAEDGRHDDHRTVSESYWRTAHNSPRQTAYDSQRGTTYNGVPATTSDGLPLGTYEDVAHATGFIGAADGISHAHDNRRVVSASERGARHVHFDDVQRIVSEGGPRVSVAGLQRRLSLSNVADGHATVKREGSTKKTAMDELAYREIMRAALGDDWDAQRQAHGGSDAGHPAKERGKSPHERSSRRFRRSANCPEKQAKDEIPHIPFGAPCATVITSPIYQSASELGQVSAPQILYTSPPSKSQDRTANVLALQAQAVAMSQPGLLRVPVGDWKWLTAQNNYMR</sequence>
<feature type="compositionally biased region" description="Basic and acidic residues" evidence="1">
    <location>
        <begin position="178"/>
        <end position="239"/>
    </location>
</feature>